<keyword evidence="4" id="KW-0472">Membrane</keyword>
<name>A0A162GWQ1_BDEBC</name>
<feature type="compositionally biased region" description="Basic and acidic residues" evidence="5">
    <location>
        <begin position="82"/>
        <end position="120"/>
    </location>
</feature>
<dbReference type="Pfam" id="PF13103">
    <property type="entry name" value="TonB_2"/>
    <property type="match status" value="1"/>
</dbReference>
<reference evidence="6 7" key="1">
    <citation type="submission" date="2016-03" db="EMBL/GenBank/DDBJ databases">
        <authorList>
            <person name="Ploux O."/>
        </authorList>
    </citation>
    <scope>NUCLEOTIDE SEQUENCE [LARGE SCALE GENOMIC DNA]</scope>
    <source>
        <strain evidence="6 7">EC13</strain>
    </source>
</reference>
<dbReference type="Proteomes" id="UP000075799">
    <property type="component" value="Unassembled WGS sequence"/>
</dbReference>
<dbReference type="PANTHER" id="PTHR33446:SF2">
    <property type="entry name" value="PROTEIN TONB"/>
    <property type="match status" value="1"/>
</dbReference>
<dbReference type="GO" id="GO:0031992">
    <property type="term" value="F:energy transducer activity"/>
    <property type="evidence" value="ECO:0007669"/>
    <property type="project" value="TreeGrafter"/>
</dbReference>
<evidence type="ECO:0000256" key="4">
    <source>
        <dbReference type="ARBA" id="ARBA00023136"/>
    </source>
</evidence>
<dbReference type="GO" id="GO:0098797">
    <property type="term" value="C:plasma membrane protein complex"/>
    <property type="evidence" value="ECO:0007669"/>
    <property type="project" value="TreeGrafter"/>
</dbReference>
<feature type="region of interest" description="Disordered" evidence="5">
    <location>
        <begin position="61"/>
        <end position="120"/>
    </location>
</feature>
<evidence type="ECO:0000313" key="6">
    <source>
        <dbReference type="EMBL" id="KYG69107.1"/>
    </source>
</evidence>
<dbReference type="InterPro" id="IPR051045">
    <property type="entry name" value="TonB-dependent_transducer"/>
</dbReference>
<gene>
    <name evidence="6" type="ORF">AZI87_07760</name>
</gene>
<evidence type="ECO:0000256" key="3">
    <source>
        <dbReference type="ARBA" id="ARBA00022989"/>
    </source>
</evidence>
<dbReference type="InterPro" id="IPR006260">
    <property type="entry name" value="TonB/TolA_C"/>
</dbReference>
<keyword evidence="2" id="KW-0812">Transmembrane</keyword>
<dbReference type="PANTHER" id="PTHR33446">
    <property type="entry name" value="PROTEIN TONB-RELATED"/>
    <property type="match status" value="1"/>
</dbReference>
<dbReference type="EMBL" id="LUKD01000001">
    <property type="protein sequence ID" value="KYG69107.1"/>
    <property type="molecule type" value="Genomic_DNA"/>
</dbReference>
<dbReference type="NCBIfam" id="TIGR01352">
    <property type="entry name" value="tonB_Cterm"/>
    <property type="match status" value="1"/>
</dbReference>
<sequence>MNYLEEEKQQDDQLSRGIGISIALHAAIISVFTLKAVFFTPEPIDFSQAVRVDMVGLPDKVEPKTLPAPAKEEAKAALPEKNQAEEKTVEKPPEKVVEKKTPPKPEPAKPVAKKEDGVNLEKVKSQQQSALEKLKAMAALDKIKNDVAEEKRKAAAGAGKSDSGAQKIKGNVLSPGTSLTGLTKLQHDTYASDLDKHIKNNWALPEWLAKRDFKAQAVVFIDSRGNILGRKIVKSSGNPSYDEEVLQTIDKSAPFPAPPEKFLAIVSVDGILIGFPE</sequence>
<dbReference type="OrthoDB" id="5292036at2"/>
<organism evidence="6 7">
    <name type="scientific">Bdellovibrio bacteriovorus</name>
    <dbReference type="NCBI Taxonomy" id="959"/>
    <lineage>
        <taxon>Bacteria</taxon>
        <taxon>Pseudomonadati</taxon>
        <taxon>Bdellovibrionota</taxon>
        <taxon>Bdellovibrionia</taxon>
        <taxon>Bdellovibrionales</taxon>
        <taxon>Pseudobdellovibrionaceae</taxon>
        <taxon>Bdellovibrio</taxon>
    </lineage>
</organism>
<dbReference type="SUPFAM" id="SSF74653">
    <property type="entry name" value="TolA/TonB C-terminal domain"/>
    <property type="match status" value="1"/>
</dbReference>
<keyword evidence="3" id="KW-1133">Transmembrane helix</keyword>
<accession>A0A162GWQ1</accession>
<comment type="subcellular location">
    <subcellularLocation>
        <location evidence="1">Membrane</location>
        <topology evidence="1">Single-pass membrane protein</topology>
    </subcellularLocation>
</comment>
<dbReference type="AlphaFoldDB" id="A0A162GWQ1"/>
<proteinExistence type="predicted"/>
<comment type="caution">
    <text evidence="6">The sequence shown here is derived from an EMBL/GenBank/DDBJ whole genome shotgun (WGS) entry which is preliminary data.</text>
</comment>
<evidence type="ECO:0000313" key="7">
    <source>
        <dbReference type="Proteomes" id="UP000075799"/>
    </source>
</evidence>
<evidence type="ECO:0000256" key="1">
    <source>
        <dbReference type="ARBA" id="ARBA00004167"/>
    </source>
</evidence>
<dbReference type="RefSeq" id="WP_063206006.1">
    <property type="nucleotide sequence ID" value="NZ_LUKD01000001.1"/>
</dbReference>
<evidence type="ECO:0000256" key="5">
    <source>
        <dbReference type="SAM" id="MobiDB-lite"/>
    </source>
</evidence>
<evidence type="ECO:0000256" key="2">
    <source>
        <dbReference type="ARBA" id="ARBA00022692"/>
    </source>
</evidence>
<dbReference type="Gene3D" id="3.30.1150.10">
    <property type="match status" value="1"/>
</dbReference>
<protein>
    <submittedName>
        <fullName evidence="6">Energy transducer TonB</fullName>
    </submittedName>
</protein>